<dbReference type="InterPro" id="IPR036737">
    <property type="entry name" value="OmpA-like_sf"/>
</dbReference>
<accession>A0ABX2EET5</accession>
<dbReference type="SUPFAM" id="SSF103088">
    <property type="entry name" value="OmpA-like"/>
    <property type="match status" value="1"/>
</dbReference>
<evidence type="ECO:0000256" key="5">
    <source>
        <dbReference type="SAM" id="SignalP"/>
    </source>
</evidence>
<dbReference type="Pfam" id="PF14346">
    <property type="entry name" value="DUF4398"/>
    <property type="match status" value="1"/>
</dbReference>
<evidence type="ECO:0000313" key="8">
    <source>
        <dbReference type="Proteomes" id="UP000737171"/>
    </source>
</evidence>
<dbReference type="RefSeq" id="WP_173122199.1">
    <property type="nucleotide sequence ID" value="NZ_JABRWJ010000002.1"/>
</dbReference>
<keyword evidence="2 3" id="KW-0472">Membrane</keyword>
<protein>
    <submittedName>
        <fullName evidence="7">OmpA family protein</fullName>
    </submittedName>
</protein>
<sequence>MKHTLTTGALLGSLLLAACATTPMPPPALVEARSALRQAEADPAVAALAPLELKKAVDALQRANTLFAEDRSSPAAIDSAAYIAGQQARTAMAAAQAKGNEAAIAGAQVERERIRADLRTAEAQRARAQTGVALAQAGMAREQAAVSAQRADSADQRSALAQAQATEAQQQTAQLQQRLSALQATPTERGLLVTLGDVLFETNQAAIKPAAQGSLRKLAEFLQVYPGRVILIEGHTDNVGTAATNEVLSRRRADAVNAMLAGMGVSGQRVTTVGYGEDYPVADNITDTNRALNRRVEIYIAENDQPIRTRR</sequence>
<evidence type="ECO:0000256" key="3">
    <source>
        <dbReference type="PROSITE-ProRule" id="PRU00473"/>
    </source>
</evidence>
<keyword evidence="8" id="KW-1185">Reference proteome</keyword>
<feature type="coiled-coil region" evidence="4">
    <location>
        <begin position="151"/>
        <end position="185"/>
    </location>
</feature>
<feature type="domain" description="OmpA-like" evidence="6">
    <location>
        <begin position="187"/>
        <end position="304"/>
    </location>
</feature>
<evidence type="ECO:0000256" key="4">
    <source>
        <dbReference type="SAM" id="Coils"/>
    </source>
</evidence>
<evidence type="ECO:0000313" key="7">
    <source>
        <dbReference type="EMBL" id="NRF67116.1"/>
    </source>
</evidence>
<evidence type="ECO:0000259" key="6">
    <source>
        <dbReference type="PROSITE" id="PS51123"/>
    </source>
</evidence>
<dbReference type="PROSITE" id="PS51257">
    <property type="entry name" value="PROKAR_LIPOPROTEIN"/>
    <property type="match status" value="1"/>
</dbReference>
<dbReference type="CDD" id="cd07185">
    <property type="entry name" value="OmpA_C-like"/>
    <property type="match status" value="1"/>
</dbReference>
<proteinExistence type="predicted"/>
<dbReference type="InterPro" id="IPR050330">
    <property type="entry name" value="Bact_OuterMem_StrucFunc"/>
</dbReference>
<dbReference type="Gene3D" id="3.30.1330.60">
    <property type="entry name" value="OmpA-like domain"/>
    <property type="match status" value="1"/>
</dbReference>
<comment type="subcellular location">
    <subcellularLocation>
        <location evidence="1">Cell outer membrane</location>
    </subcellularLocation>
</comment>
<dbReference type="EMBL" id="JABRWJ010000002">
    <property type="protein sequence ID" value="NRF67116.1"/>
    <property type="molecule type" value="Genomic_DNA"/>
</dbReference>
<dbReference type="PANTHER" id="PTHR30329:SF20">
    <property type="entry name" value="EXPORTED PROTEIN"/>
    <property type="match status" value="1"/>
</dbReference>
<gene>
    <name evidence="7" type="ORF">HLB44_08995</name>
</gene>
<comment type="caution">
    <text evidence="7">The sequence shown here is derived from an EMBL/GenBank/DDBJ whole genome shotgun (WGS) entry which is preliminary data.</text>
</comment>
<feature type="signal peptide" evidence="5">
    <location>
        <begin position="1"/>
        <end position="20"/>
    </location>
</feature>
<name>A0ABX2EET5_9BURK</name>
<evidence type="ECO:0000256" key="2">
    <source>
        <dbReference type="ARBA" id="ARBA00023136"/>
    </source>
</evidence>
<dbReference type="PANTHER" id="PTHR30329">
    <property type="entry name" value="STATOR ELEMENT OF FLAGELLAR MOTOR COMPLEX"/>
    <property type="match status" value="1"/>
</dbReference>
<dbReference type="InterPro" id="IPR006665">
    <property type="entry name" value="OmpA-like"/>
</dbReference>
<organism evidence="7 8">
    <name type="scientific">Pseudaquabacterium terrae</name>
    <dbReference type="NCBI Taxonomy" id="2732868"/>
    <lineage>
        <taxon>Bacteria</taxon>
        <taxon>Pseudomonadati</taxon>
        <taxon>Pseudomonadota</taxon>
        <taxon>Betaproteobacteria</taxon>
        <taxon>Burkholderiales</taxon>
        <taxon>Sphaerotilaceae</taxon>
        <taxon>Pseudaquabacterium</taxon>
    </lineage>
</organism>
<dbReference type="Pfam" id="PF00691">
    <property type="entry name" value="OmpA"/>
    <property type="match status" value="1"/>
</dbReference>
<keyword evidence="5" id="KW-0732">Signal</keyword>
<keyword evidence="4" id="KW-0175">Coiled coil</keyword>
<dbReference type="Proteomes" id="UP000737171">
    <property type="component" value="Unassembled WGS sequence"/>
</dbReference>
<dbReference type="PRINTS" id="PR01021">
    <property type="entry name" value="OMPADOMAIN"/>
</dbReference>
<dbReference type="PROSITE" id="PS51123">
    <property type="entry name" value="OMPA_2"/>
    <property type="match status" value="1"/>
</dbReference>
<reference evidence="7 8" key="1">
    <citation type="submission" date="2020-05" db="EMBL/GenBank/DDBJ databases">
        <title>Aquincola sp. isolate from soil.</title>
        <authorList>
            <person name="Han J."/>
            <person name="Kim D.-U."/>
        </authorList>
    </citation>
    <scope>NUCLEOTIDE SEQUENCE [LARGE SCALE GENOMIC DNA]</scope>
    <source>
        <strain evidence="7 8">S2</strain>
    </source>
</reference>
<dbReference type="InterPro" id="IPR006664">
    <property type="entry name" value="OMP_bac"/>
</dbReference>
<feature type="chain" id="PRO_5045303391" evidence="5">
    <location>
        <begin position="21"/>
        <end position="311"/>
    </location>
</feature>
<evidence type="ECO:0000256" key="1">
    <source>
        <dbReference type="ARBA" id="ARBA00004442"/>
    </source>
</evidence>
<dbReference type="InterPro" id="IPR025511">
    <property type="entry name" value="DUF4398"/>
</dbReference>